<protein>
    <submittedName>
        <fullName evidence="1">Uncharacterized protein</fullName>
    </submittedName>
</protein>
<accession>A0A4S2MPH3</accession>
<name>A0A4S2MPH3_9PEZI</name>
<evidence type="ECO:0000313" key="1">
    <source>
        <dbReference type="EMBL" id="TGZ76408.1"/>
    </source>
</evidence>
<evidence type="ECO:0000313" key="2">
    <source>
        <dbReference type="Proteomes" id="UP000298138"/>
    </source>
</evidence>
<dbReference type="OrthoDB" id="4356615at2759"/>
<dbReference type="Proteomes" id="UP000298138">
    <property type="component" value="Unassembled WGS sequence"/>
</dbReference>
<proteinExistence type="predicted"/>
<dbReference type="InParanoid" id="A0A4S2MPH3"/>
<dbReference type="EMBL" id="ML220180">
    <property type="protein sequence ID" value="TGZ76408.1"/>
    <property type="molecule type" value="Genomic_DNA"/>
</dbReference>
<dbReference type="AlphaFoldDB" id="A0A4S2MPH3"/>
<gene>
    <name evidence="1" type="ORF">EX30DRAFT_375516</name>
</gene>
<reference evidence="1 2" key="1">
    <citation type="submission" date="2019-04" db="EMBL/GenBank/DDBJ databases">
        <title>Comparative genomics and transcriptomics to analyze fruiting body development in filamentous ascomycetes.</title>
        <authorList>
            <consortium name="DOE Joint Genome Institute"/>
            <person name="Lutkenhaus R."/>
            <person name="Traeger S."/>
            <person name="Breuer J."/>
            <person name="Kuo A."/>
            <person name="Lipzen A."/>
            <person name="Pangilinan J."/>
            <person name="Dilworth D."/>
            <person name="Sandor L."/>
            <person name="Poggeler S."/>
            <person name="Barry K."/>
            <person name="Grigoriev I.V."/>
            <person name="Nowrousian M."/>
        </authorList>
    </citation>
    <scope>NUCLEOTIDE SEQUENCE [LARGE SCALE GENOMIC DNA]</scope>
    <source>
        <strain evidence="1 2">CBS 389.68</strain>
    </source>
</reference>
<sequence>MGDLTKLIDVQNQAWAIYHNSYFVIPGAPSEFRDLIDATTAVQDVIKLVDSAVIDPTHPLSASGPDAIHNVLVMCNAIRRTLEGVEKLVARYRKVAGPATDVASLSAKLWGKLKWTVERKAVMEFSARLRMHTHAVNLCLAVIAGATPEQIDGILEELFDELDEHRQKRVYEGIKLHMPATQEAVKRGPVELPAGQPVFVELDSKEIPRPEILEEAPVLAVDSSLPEVDVNKMRLAEADPAEMDEKQVAEETGLEVILQHESEEKIVVDQIMMQAERFLAQQGFNRTLSLNRRKTRRNIHIPRFNPTMMNTTQVPVIDQPMAITYTDLPPSYNIYSKMDIIGAEFNPGEKICETFRLAAAHNVDTPDWPKSTADWLRIAAWWLLKCRVAVDTAGVSQQTFVDWAKSSWILTEAVPPTPEQQAAMERDLQLAYTELWQQMKLIFFTHQASQMQPFTPTLEALNILEVKQLEEESRDPDPVILMDLFEALVTPDPHVRARCFVALDFGVIRPADAFAAPIDVHYLLLLLMDPLTQEMRITIYNQSGTVNVHHLFWHSDFSTEMTESNAHVWLEVDWNRRAIFAGFSSVQASQPYATARNWARRQLLERPRTMCSVDVERVRYLKESGQMATYSAASGWIGSVNLKLMEMRRAEDENQRYREIVVEGHFTTCNIPYHSIKMVPTGSNRITVFWPTFETPHEDLRDYINKWIKPKKDILKNFYAGRDQMGQPADDEWFMSHHIRHHSKSVTCNSNRGVLNVDIKFRPMTDRKCDIETSRQSERMIDILFHDTSDLQKFVRDFGGTAPWTTTEALIFHRTSATHQIYLFRELDGTMRLCFSQAGMYCNFFLDAQSGYLIDPAGTLSLWDLIWSPAANITRVVDTYLPDSLSLPMLDRPAIEVLITALFPNQTVAIIPITHLNGRKQSLLPSSRTMICPSATLLLVRTFSQESNTFVVRLVICGNIAFPYYATDPPIKEMRKMIAVVPPDYRWETTKAKEKSILVKFRGTSDVVLKSFSRERSRELPVTLFVGASQQLSRRAYAALCWALEFVVEEREWEYAMAVMGVQRAGVGGKKGVGSLVLGGGWG</sequence>
<keyword evidence="2" id="KW-1185">Reference proteome</keyword>
<organism evidence="1 2">
    <name type="scientific">Ascodesmis nigricans</name>
    <dbReference type="NCBI Taxonomy" id="341454"/>
    <lineage>
        <taxon>Eukaryota</taxon>
        <taxon>Fungi</taxon>
        <taxon>Dikarya</taxon>
        <taxon>Ascomycota</taxon>
        <taxon>Pezizomycotina</taxon>
        <taxon>Pezizomycetes</taxon>
        <taxon>Pezizales</taxon>
        <taxon>Ascodesmidaceae</taxon>
        <taxon>Ascodesmis</taxon>
    </lineage>
</organism>
<dbReference type="STRING" id="341454.A0A4S2MPH3"/>